<evidence type="ECO:0000256" key="4">
    <source>
        <dbReference type="PROSITE-ProRule" id="PRU00175"/>
    </source>
</evidence>
<evidence type="ECO:0000313" key="7">
    <source>
        <dbReference type="EMBL" id="CAH0111635.1"/>
    </source>
</evidence>
<keyword evidence="1" id="KW-0479">Metal-binding</keyword>
<comment type="caution">
    <text evidence="7">The sequence shown here is derived from an EMBL/GenBank/DDBJ whole genome shotgun (WGS) entry which is preliminary data.</text>
</comment>
<dbReference type="OrthoDB" id="6368508at2759"/>
<reference evidence="7" key="1">
    <citation type="submission" date="2021-11" db="EMBL/GenBank/DDBJ databases">
        <authorList>
            <person name="Schell T."/>
        </authorList>
    </citation>
    <scope>NUCLEOTIDE SEQUENCE</scope>
    <source>
        <strain evidence="7">M5</strain>
    </source>
</reference>
<dbReference type="PANTHER" id="PTHR25464">
    <property type="entry name" value="TRIPARTITE MOTIF-CONTAINING PROTEIN 2-LIKE PROTEIN"/>
    <property type="match status" value="1"/>
</dbReference>
<name>A0A8J2RYF5_9CRUS</name>
<dbReference type="AlphaFoldDB" id="A0A8J2RYF5"/>
<dbReference type="SMART" id="SM00184">
    <property type="entry name" value="RING"/>
    <property type="match status" value="2"/>
</dbReference>
<dbReference type="InterPro" id="IPR013083">
    <property type="entry name" value="Znf_RING/FYVE/PHD"/>
</dbReference>
<keyword evidence="5" id="KW-0175">Coiled coil</keyword>
<proteinExistence type="predicted"/>
<feature type="domain" description="RING-type" evidence="6">
    <location>
        <begin position="13"/>
        <end position="56"/>
    </location>
</feature>
<evidence type="ECO:0000259" key="6">
    <source>
        <dbReference type="PROSITE" id="PS50089"/>
    </source>
</evidence>
<dbReference type="GO" id="GO:0008270">
    <property type="term" value="F:zinc ion binding"/>
    <property type="evidence" value="ECO:0007669"/>
    <property type="project" value="UniProtKB-KW"/>
</dbReference>
<dbReference type="PANTHER" id="PTHR25464:SF2">
    <property type="entry name" value="RING-TYPE DOMAIN-CONTAINING PROTEIN"/>
    <property type="match status" value="1"/>
</dbReference>
<keyword evidence="8" id="KW-1185">Reference proteome</keyword>
<keyword evidence="2 4" id="KW-0863">Zinc-finger</keyword>
<accession>A0A8J2RYF5</accession>
<evidence type="ECO:0000256" key="3">
    <source>
        <dbReference type="ARBA" id="ARBA00022833"/>
    </source>
</evidence>
<evidence type="ECO:0000256" key="2">
    <source>
        <dbReference type="ARBA" id="ARBA00022771"/>
    </source>
</evidence>
<feature type="domain" description="RING-type" evidence="6">
    <location>
        <begin position="561"/>
        <end position="604"/>
    </location>
</feature>
<dbReference type="InterPro" id="IPR001841">
    <property type="entry name" value="Znf_RING"/>
</dbReference>
<gene>
    <name evidence="7" type="ORF">DGAL_LOCUS15285</name>
</gene>
<evidence type="ECO:0000256" key="1">
    <source>
        <dbReference type="ARBA" id="ARBA00022723"/>
    </source>
</evidence>
<dbReference type="InterPro" id="IPR027370">
    <property type="entry name" value="Znf-RING_euk"/>
</dbReference>
<keyword evidence="3" id="KW-0862">Zinc</keyword>
<dbReference type="Pfam" id="PF13445">
    <property type="entry name" value="zf-RING_UBOX"/>
    <property type="match status" value="2"/>
</dbReference>
<dbReference type="Proteomes" id="UP000789390">
    <property type="component" value="Unassembled WGS sequence"/>
</dbReference>
<dbReference type="PROSITE" id="PS50089">
    <property type="entry name" value="ZF_RING_2"/>
    <property type="match status" value="2"/>
</dbReference>
<dbReference type="EMBL" id="CAKKLH010000314">
    <property type="protein sequence ID" value="CAH0111635.1"/>
    <property type="molecule type" value="Genomic_DNA"/>
</dbReference>
<dbReference type="InterPro" id="IPR017907">
    <property type="entry name" value="Znf_RING_CS"/>
</dbReference>
<protein>
    <recommendedName>
        <fullName evidence="6">RING-type domain-containing protein</fullName>
    </recommendedName>
</protein>
<sequence>MAEANDVEDFVTCGVCFYEFDDVERKPKFLPCSHTVCLSCLKAICKGHLITCPFCREMILSVDVARLPNNPYALHMLKFKDKKAPNSVVTLSEIHWCLTCGSAEKPGCSSSGHSSVNMTANAIKNMEALFNLKEELLKMKDTGTNQLAMAIQERRKVQEQLALIMKSVQCSIEEVQKLQDENNLRLTEWISILERSESNAGGAHDVSAKKVLFFSELMAIVEGSTVEDTPMILKQKMGKSVELYEKYLFEVSAIGSEYEFRKKVKISIHLYDENDRRIPTAPWLEDGFRFLPLCPALKGSQIRQDSLLVSHAVFSLLQRQKISLDLQPTASAVISPSLNPAEDCSSSKIITMELPKRTTVASKLLSSCSLPSTVLSNNPKFILGQSTVFILRLFQSASLKGEFFIRPVPTFHLDFVQKLGEFCYKSPKVFCNNIDHQTSSEVYVLFPMAHLQFQPVVSNMMDIGDQKSQHYNPVAEQVDEVGITNLINDGNNAITGWSFIFPMKHFRDPNYKVQVNNLCSNELFGRIIHQRSRLELAQAHDENSQLRKMATANDGEDLETCGVCLCEYDEVDRTPKFLPCSHTACLLCLKEIGRVILITCPFCNETFVKFNVESLPNNPYALNKLKLKKELPKPIEDNSLSVGWCLACGSAEKPGCTSSGHSFVDMTADSIRNLEGLLKSKEELMKMKDTGMEKLKMAIEERKQIQEQLSLILKSIQHSEEEIMKLQDENNIQMIEMVSLLERSGSNAGGAQDVPAKKEMFFSELMEIVEGSTTEDTVDTLKQKMQKSIEMYERKLCEASAIARIPTLPFLENGLRSQPLSPSVTGSEIQQDSILVSHAVFSLLKHQKIQLQREESASAQQPNQSSVQSLPSTVGPMNKFVLDNLSIFKFRIFLFCSEIYKAVAGLYGEFPMRNVQFKPLVPKAKNPFVNDATVFAHEKDEIGIQSVMICNFKVSGWRFIFPLENFEKRVRNPNSKALRHRENVLFGRVISRHKMETVSDLSSTCETRYTITLESQ</sequence>
<organism evidence="7 8">
    <name type="scientific">Daphnia galeata</name>
    <dbReference type="NCBI Taxonomy" id="27404"/>
    <lineage>
        <taxon>Eukaryota</taxon>
        <taxon>Metazoa</taxon>
        <taxon>Ecdysozoa</taxon>
        <taxon>Arthropoda</taxon>
        <taxon>Crustacea</taxon>
        <taxon>Branchiopoda</taxon>
        <taxon>Diplostraca</taxon>
        <taxon>Cladocera</taxon>
        <taxon>Anomopoda</taxon>
        <taxon>Daphniidae</taxon>
        <taxon>Daphnia</taxon>
    </lineage>
</organism>
<evidence type="ECO:0000256" key="5">
    <source>
        <dbReference type="SAM" id="Coils"/>
    </source>
</evidence>
<dbReference type="PROSITE" id="PS00518">
    <property type="entry name" value="ZF_RING_1"/>
    <property type="match status" value="1"/>
</dbReference>
<feature type="coiled-coil region" evidence="5">
    <location>
        <begin position="709"/>
        <end position="736"/>
    </location>
</feature>
<dbReference type="Gene3D" id="3.30.40.10">
    <property type="entry name" value="Zinc/RING finger domain, C3HC4 (zinc finger)"/>
    <property type="match status" value="2"/>
</dbReference>
<dbReference type="SUPFAM" id="SSF57850">
    <property type="entry name" value="RING/U-box"/>
    <property type="match status" value="2"/>
</dbReference>
<evidence type="ECO:0000313" key="8">
    <source>
        <dbReference type="Proteomes" id="UP000789390"/>
    </source>
</evidence>